<name>A0A3M2KXA7_9NOCA</name>
<dbReference type="GO" id="GO:0005737">
    <property type="term" value="C:cytoplasm"/>
    <property type="evidence" value="ECO:0007669"/>
    <property type="project" value="TreeGrafter"/>
</dbReference>
<keyword evidence="2" id="KW-1185">Reference proteome</keyword>
<comment type="caution">
    <text evidence="1">The sequence shown here is derived from an EMBL/GenBank/DDBJ whole genome shotgun (WGS) entry which is preliminary data.</text>
</comment>
<proteinExistence type="predicted"/>
<accession>A0A3M2KXA7</accession>
<evidence type="ECO:0000313" key="1">
    <source>
        <dbReference type="EMBL" id="RMI30182.1"/>
    </source>
</evidence>
<dbReference type="AlphaFoldDB" id="A0A3M2KXA7"/>
<dbReference type="Proteomes" id="UP000279275">
    <property type="component" value="Unassembled WGS sequence"/>
</dbReference>
<organism evidence="1 2">
    <name type="scientific">Nocardia stercoris</name>
    <dbReference type="NCBI Taxonomy" id="2483361"/>
    <lineage>
        <taxon>Bacteria</taxon>
        <taxon>Bacillati</taxon>
        <taxon>Actinomycetota</taxon>
        <taxon>Actinomycetes</taxon>
        <taxon>Mycobacteriales</taxon>
        <taxon>Nocardiaceae</taxon>
        <taxon>Nocardia</taxon>
    </lineage>
</organism>
<dbReference type="EMBL" id="RFFH01000011">
    <property type="protein sequence ID" value="RMI30182.1"/>
    <property type="molecule type" value="Genomic_DNA"/>
</dbReference>
<dbReference type="PANTHER" id="PTHR13774:SF32">
    <property type="entry name" value="ANTISENSE-ENHANCING SEQUENCE 1"/>
    <property type="match status" value="1"/>
</dbReference>
<gene>
    <name evidence="1" type="ORF">EBN03_23500</name>
</gene>
<reference evidence="1 2" key="1">
    <citation type="submission" date="2018-10" db="EMBL/GenBank/DDBJ databases">
        <title>Isolation from cow dung.</title>
        <authorList>
            <person name="Ling L."/>
        </authorList>
    </citation>
    <scope>NUCLEOTIDE SEQUENCE [LARGE SCALE GENOMIC DNA]</scope>
    <source>
        <strain evidence="1 2">NEAU-LL90</strain>
    </source>
</reference>
<dbReference type="SUPFAM" id="SSF54506">
    <property type="entry name" value="Diaminopimelate epimerase-like"/>
    <property type="match status" value="1"/>
</dbReference>
<dbReference type="Gene3D" id="3.10.310.10">
    <property type="entry name" value="Diaminopimelate Epimerase, Chain A, domain 1"/>
    <property type="match status" value="2"/>
</dbReference>
<protein>
    <submittedName>
        <fullName evidence="1">PhzF family phenazine biosynthesis protein</fullName>
    </submittedName>
</protein>
<evidence type="ECO:0000313" key="2">
    <source>
        <dbReference type="Proteomes" id="UP000279275"/>
    </source>
</evidence>
<dbReference type="InterPro" id="IPR003719">
    <property type="entry name" value="Phenazine_PhzF-like"/>
</dbReference>
<dbReference type="OrthoDB" id="9788221at2"/>
<sequence>MPRTRRVRGIRPFLARVRRDAGHRHETCCGGARPVSSNTVDAVDTDRRRIDVVRVFTDPSGRFGNPLGIVRAAQLGDRDPQELAATLGYSETVVVGEPADGTAELRIFTPMVELPFAGHPTIGTAWWLADHGTAVETLLVTAGKVQVSRADGMTWVRARPDWAPEFTFHELGDADDVVAADPAHYPAGQHYVWAWVDQERGAIRSRMFAPGLGVAEDEATGAAAVALTARLRRSLRIVQGQGSQLFTSWDSDGWVDLGGRVAAADPVQA</sequence>
<dbReference type="PANTHER" id="PTHR13774">
    <property type="entry name" value="PHENAZINE BIOSYNTHESIS PROTEIN"/>
    <property type="match status" value="1"/>
</dbReference>
<dbReference type="GO" id="GO:0016853">
    <property type="term" value="F:isomerase activity"/>
    <property type="evidence" value="ECO:0007669"/>
    <property type="project" value="TreeGrafter"/>
</dbReference>
<dbReference type="Pfam" id="PF02567">
    <property type="entry name" value="PhzC-PhzF"/>
    <property type="match status" value="2"/>
</dbReference>